<feature type="domain" description="BAH" evidence="6">
    <location>
        <begin position="20"/>
        <end position="136"/>
    </location>
</feature>
<dbReference type="InterPro" id="IPR013083">
    <property type="entry name" value="Znf_RING/FYVE/PHD"/>
</dbReference>
<dbReference type="EMBL" id="GL378350">
    <property type="protein sequence ID" value="EFJ46570.1"/>
    <property type="molecule type" value="Genomic_DNA"/>
</dbReference>
<dbReference type="InterPro" id="IPR043151">
    <property type="entry name" value="BAH_sf"/>
</dbReference>
<organism evidence="8">
    <name type="scientific">Volvox carteri f. nagariensis</name>
    <dbReference type="NCBI Taxonomy" id="3068"/>
    <lineage>
        <taxon>Eukaryota</taxon>
        <taxon>Viridiplantae</taxon>
        <taxon>Chlorophyta</taxon>
        <taxon>core chlorophytes</taxon>
        <taxon>Chlorophyceae</taxon>
        <taxon>CS clade</taxon>
        <taxon>Chlamydomonadales</taxon>
        <taxon>Volvocaceae</taxon>
        <taxon>Volvox</taxon>
    </lineage>
</organism>
<evidence type="ECO:0000256" key="4">
    <source>
        <dbReference type="PROSITE-ProRule" id="PRU00146"/>
    </source>
</evidence>
<dbReference type="PROSITE" id="PS01359">
    <property type="entry name" value="ZF_PHD_1"/>
    <property type="match status" value="1"/>
</dbReference>
<protein>
    <recommendedName>
        <fullName evidence="9">BAH domain-containing protein</fullName>
    </recommendedName>
</protein>
<evidence type="ECO:0000313" key="8">
    <source>
        <dbReference type="Proteomes" id="UP000001058"/>
    </source>
</evidence>
<keyword evidence="3" id="KW-0862">Zinc</keyword>
<dbReference type="InterPro" id="IPR011011">
    <property type="entry name" value="Znf_FYVE_PHD"/>
</dbReference>
<dbReference type="OrthoDB" id="436852at2759"/>
<dbReference type="SMART" id="SM00439">
    <property type="entry name" value="BAH"/>
    <property type="match status" value="1"/>
</dbReference>
<dbReference type="PANTHER" id="PTHR46364">
    <property type="entry name" value="OS08G0421900 PROTEIN"/>
    <property type="match status" value="1"/>
</dbReference>
<accession>D8U149</accession>
<dbReference type="Proteomes" id="UP000001058">
    <property type="component" value="Unassembled WGS sequence"/>
</dbReference>
<evidence type="ECO:0000259" key="5">
    <source>
        <dbReference type="PROSITE" id="PS50016"/>
    </source>
</evidence>
<dbReference type="InterPro" id="IPR019786">
    <property type="entry name" value="Zinc_finger_PHD-type_CS"/>
</dbReference>
<evidence type="ECO:0000313" key="7">
    <source>
        <dbReference type="EMBL" id="EFJ46570.1"/>
    </source>
</evidence>
<evidence type="ECO:0008006" key="9">
    <source>
        <dbReference type="Google" id="ProtNLM"/>
    </source>
</evidence>
<dbReference type="FunCoup" id="D8U149">
    <property type="interactions" value="571"/>
</dbReference>
<dbReference type="RefSeq" id="XP_002952427.1">
    <property type="nucleotide sequence ID" value="XM_002952381.1"/>
</dbReference>
<reference evidence="7 8" key="1">
    <citation type="journal article" date="2010" name="Science">
        <title>Genomic analysis of organismal complexity in the multicellular green alga Volvox carteri.</title>
        <authorList>
            <person name="Prochnik S.E."/>
            <person name="Umen J."/>
            <person name="Nedelcu A.M."/>
            <person name="Hallmann A."/>
            <person name="Miller S.M."/>
            <person name="Nishii I."/>
            <person name="Ferris P."/>
            <person name="Kuo A."/>
            <person name="Mitros T."/>
            <person name="Fritz-Laylin L.K."/>
            <person name="Hellsten U."/>
            <person name="Chapman J."/>
            <person name="Simakov O."/>
            <person name="Rensing S.A."/>
            <person name="Terry A."/>
            <person name="Pangilinan J."/>
            <person name="Kapitonov V."/>
            <person name="Jurka J."/>
            <person name="Salamov A."/>
            <person name="Shapiro H."/>
            <person name="Schmutz J."/>
            <person name="Grimwood J."/>
            <person name="Lindquist E."/>
            <person name="Lucas S."/>
            <person name="Grigoriev I.V."/>
            <person name="Schmitt R."/>
            <person name="Kirk D."/>
            <person name="Rokhsar D.S."/>
        </authorList>
    </citation>
    <scope>NUCLEOTIDE SEQUENCE [LARGE SCALE GENOMIC DNA]</scope>
    <source>
        <strain evidence="8">f. Nagariensis / Eve</strain>
    </source>
</reference>
<dbReference type="Pfam" id="PF00628">
    <property type="entry name" value="PHD"/>
    <property type="match status" value="1"/>
</dbReference>
<feature type="domain" description="PHD-type" evidence="5">
    <location>
        <begin position="138"/>
        <end position="188"/>
    </location>
</feature>
<dbReference type="InterPro" id="IPR019787">
    <property type="entry name" value="Znf_PHD-finger"/>
</dbReference>
<dbReference type="PROSITE" id="PS50016">
    <property type="entry name" value="ZF_PHD_2"/>
    <property type="match status" value="1"/>
</dbReference>
<evidence type="ECO:0000256" key="3">
    <source>
        <dbReference type="ARBA" id="ARBA00022833"/>
    </source>
</evidence>
<dbReference type="InParanoid" id="D8U149"/>
<keyword evidence="1" id="KW-0479">Metal-binding</keyword>
<dbReference type="AlphaFoldDB" id="D8U149"/>
<proteinExistence type="predicted"/>
<dbReference type="Pfam" id="PF01426">
    <property type="entry name" value="BAH"/>
    <property type="match status" value="1"/>
</dbReference>
<dbReference type="eggNOG" id="KOG1632">
    <property type="taxonomic scope" value="Eukaryota"/>
</dbReference>
<evidence type="ECO:0000256" key="1">
    <source>
        <dbReference type="ARBA" id="ARBA00022723"/>
    </source>
</evidence>
<sequence length="213" mass="23946">MKGKRKDRRKELDSAVYNGQEYRPGDCVLINPHDDAPAYIGRIRKISQALSDPADVELEVAWFYRPEEAVGGRKIFHGESEVFESSHQDKAPLAAILDRCFVHSMETYESLKDRKETDFFCRLVYKPQTKQFEPDEVPVYCECELPYNPDRPMVMCGTCEEWYHPQCLGLGPEVFQQENFVCPKCSGSGAPAKKQRAVMAGSVDVGGGPASTA</sequence>
<dbReference type="InterPro" id="IPR001965">
    <property type="entry name" value="Znf_PHD"/>
</dbReference>
<gene>
    <name evidence="7" type="ORF">VOLCADRAFT_105484</name>
</gene>
<name>D8U149_VOLCA</name>
<dbReference type="GO" id="GO:0008270">
    <property type="term" value="F:zinc ion binding"/>
    <property type="evidence" value="ECO:0007669"/>
    <property type="project" value="UniProtKB-KW"/>
</dbReference>
<keyword evidence="8" id="KW-1185">Reference proteome</keyword>
<dbReference type="eggNOG" id="KOG1886">
    <property type="taxonomic scope" value="Eukaryota"/>
</dbReference>
<evidence type="ECO:0000259" key="6">
    <source>
        <dbReference type="PROSITE" id="PS51038"/>
    </source>
</evidence>
<keyword evidence="2 4" id="KW-0863">Zinc-finger</keyword>
<dbReference type="Gene3D" id="2.30.30.490">
    <property type="match status" value="1"/>
</dbReference>
<dbReference type="GeneID" id="9628677"/>
<dbReference type="SMART" id="SM00249">
    <property type="entry name" value="PHD"/>
    <property type="match status" value="1"/>
</dbReference>
<dbReference type="PROSITE" id="PS51038">
    <property type="entry name" value="BAH"/>
    <property type="match status" value="1"/>
</dbReference>
<dbReference type="GO" id="GO:0003682">
    <property type="term" value="F:chromatin binding"/>
    <property type="evidence" value="ECO:0007669"/>
    <property type="project" value="InterPro"/>
</dbReference>
<dbReference type="InterPro" id="IPR001025">
    <property type="entry name" value="BAH_dom"/>
</dbReference>
<dbReference type="Gene3D" id="3.30.40.10">
    <property type="entry name" value="Zinc/RING finger domain, C3HC4 (zinc finger)"/>
    <property type="match status" value="1"/>
</dbReference>
<dbReference type="STRING" id="3068.D8U149"/>
<evidence type="ECO:0000256" key="2">
    <source>
        <dbReference type="ARBA" id="ARBA00022771"/>
    </source>
</evidence>
<dbReference type="KEGG" id="vcn:VOLCADRAFT_105484"/>
<dbReference type="SUPFAM" id="SSF57903">
    <property type="entry name" value="FYVE/PHD zinc finger"/>
    <property type="match status" value="1"/>
</dbReference>